<reference evidence="1" key="1">
    <citation type="submission" date="2016-04" db="EMBL/GenBank/DDBJ databases">
        <authorList>
            <person name="Evans L.H."/>
            <person name="Alamgir A."/>
            <person name="Owens N."/>
            <person name="Weber N.D."/>
            <person name="Virtaneva K."/>
            <person name="Barbian K."/>
            <person name="Babar A."/>
            <person name="Rosenke K."/>
        </authorList>
    </citation>
    <scope>NUCLEOTIDE SEQUENCE</scope>
    <source>
        <strain evidence="1">86-2</strain>
    </source>
</reference>
<organism evidence="1">
    <name type="scientific">uncultured Dysgonomonas sp</name>
    <dbReference type="NCBI Taxonomy" id="206096"/>
    <lineage>
        <taxon>Bacteria</taxon>
        <taxon>Pseudomonadati</taxon>
        <taxon>Bacteroidota</taxon>
        <taxon>Bacteroidia</taxon>
        <taxon>Bacteroidales</taxon>
        <taxon>Dysgonomonadaceae</taxon>
        <taxon>Dysgonomonas</taxon>
        <taxon>environmental samples</taxon>
    </lineage>
</organism>
<evidence type="ECO:0000313" key="1">
    <source>
        <dbReference type="EMBL" id="SBV90784.1"/>
    </source>
</evidence>
<dbReference type="RefSeq" id="WP_296945928.1">
    <property type="nucleotide sequence ID" value="NZ_LT599021.1"/>
</dbReference>
<gene>
    <name evidence="1" type="ORF">KL86DYS2_10066</name>
</gene>
<name>A0A212IUC0_9BACT</name>
<sequence length="97" mass="11661">MKRYYSHYTFIYPNIYLKNYIIEVNDKGQITNAFPFRSEVEKTEFYSGLLLFYPVGVEVNLQDRLKSDLFISPNKSLVFSYEKYNITHIEDLTSYIY</sequence>
<dbReference type="EMBL" id="FLUL01000001">
    <property type="protein sequence ID" value="SBV90784.1"/>
    <property type="molecule type" value="Genomic_DNA"/>
</dbReference>
<protein>
    <submittedName>
        <fullName evidence="1">Uncharacterized protein</fullName>
    </submittedName>
</protein>
<accession>A0A212IUC0</accession>
<dbReference type="AlphaFoldDB" id="A0A212IUC0"/>
<proteinExistence type="predicted"/>